<evidence type="ECO:0000259" key="4">
    <source>
        <dbReference type="PROSITE" id="PS51334"/>
    </source>
</evidence>
<keyword evidence="6" id="KW-1185">Reference proteome</keyword>
<evidence type="ECO:0000313" key="5">
    <source>
        <dbReference type="EMBL" id="THU50005.1"/>
    </source>
</evidence>
<dbReference type="GO" id="GO:0005085">
    <property type="term" value="F:guanyl-nucleotide exchange factor activity"/>
    <property type="evidence" value="ECO:0007669"/>
    <property type="project" value="UniProtKB-UniRule"/>
</dbReference>
<dbReference type="AlphaFoldDB" id="A0A4S8INB4"/>
<comment type="caution">
    <text evidence="5">The sequence shown here is derived from an EMBL/GenBank/DDBJ whole genome shotgun (WGS) entry which is preliminary data.</text>
</comment>
<name>A0A4S8INB4_MUSBA</name>
<dbReference type="InterPro" id="IPR005512">
    <property type="entry name" value="PRONE_dom"/>
</dbReference>
<dbReference type="Pfam" id="PF03759">
    <property type="entry name" value="PRONE"/>
    <property type="match status" value="2"/>
</dbReference>
<evidence type="ECO:0000256" key="3">
    <source>
        <dbReference type="SAM" id="MobiDB-lite"/>
    </source>
</evidence>
<dbReference type="PANTHER" id="PTHR33101">
    <property type="entry name" value="ROP GUANINE NUCLEOTIDE EXCHANGE FACTOR 1"/>
    <property type="match status" value="1"/>
</dbReference>
<organism evidence="5 6">
    <name type="scientific">Musa balbisiana</name>
    <name type="common">Banana</name>
    <dbReference type="NCBI Taxonomy" id="52838"/>
    <lineage>
        <taxon>Eukaryota</taxon>
        <taxon>Viridiplantae</taxon>
        <taxon>Streptophyta</taxon>
        <taxon>Embryophyta</taxon>
        <taxon>Tracheophyta</taxon>
        <taxon>Spermatophyta</taxon>
        <taxon>Magnoliopsida</taxon>
        <taxon>Liliopsida</taxon>
        <taxon>Zingiberales</taxon>
        <taxon>Musaceae</taxon>
        <taxon>Musa</taxon>
    </lineage>
</organism>
<dbReference type="Gene3D" id="1.20.58.1310">
    <property type="entry name" value="PRONE domain, subdomain 2"/>
    <property type="match status" value="1"/>
</dbReference>
<dbReference type="PANTHER" id="PTHR33101:SF14">
    <property type="entry name" value="ROP GUANINE NUCLEOTIDE EXCHANGE FACTOR 7"/>
    <property type="match status" value="1"/>
</dbReference>
<accession>A0A4S8INB4</accession>
<dbReference type="Gene3D" id="1.20.58.2010">
    <property type="entry name" value="PRONE domain, subdomain 1"/>
    <property type="match status" value="1"/>
</dbReference>
<evidence type="ECO:0000313" key="6">
    <source>
        <dbReference type="Proteomes" id="UP000317650"/>
    </source>
</evidence>
<dbReference type="EMBL" id="PYDT01000009">
    <property type="protein sequence ID" value="THU50005.1"/>
    <property type="molecule type" value="Genomic_DNA"/>
</dbReference>
<evidence type="ECO:0000256" key="1">
    <source>
        <dbReference type="ARBA" id="ARBA00022658"/>
    </source>
</evidence>
<protein>
    <recommendedName>
        <fullName evidence="4">PRONE domain-containing protein</fullName>
    </recommendedName>
</protein>
<dbReference type="PROSITE" id="PS51334">
    <property type="entry name" value="PRONE"/>
    <property type="match status" value="1"/>
</dbReference>
<keyword evidence="1 2" id="KW-0344">Guanine-nucleotide releasing factor</keyword>
<dbReference type="FunFam" id="1.20.58.2010:FF:000001">
    <property type="entry name" value="Rop guanine nucleotide exchange factor 14"/>
    <property type="match status" value="1"/>
</dbReference>
<dbReference type="Proteomes" id="UP000317650">
    <property type="component" value="Chromosome 6"/>
</dbReference>
<dbReference type="FunFam" id="1.20.58.1310:FF:000002">
    <property type="entry name" value="Rop guanine nucleotide exchange factor 2"/>
    <property type="match status" value="1"/>
</dbReference>
<gene>
    <name evidence="5" type="ORF">C4D60_Mb06t15530</name>
</gene>
<reference evidence="5 6" key="1">
    <citation type="journal article" date="2019" name="Nat. Plants">
        <title>Genome sequencing of Musa balbisiana reveals subgenome evolution and function divergence in polyploid bananas.</title>
        <authorList>
            <person name="Yao X."/>
        </authorList>
    </citation>
    <scope>NUCLEOTIDE SEQUENCE [LARGE SCALE GENOMIC DNA]</scope>
    <source>
        <strain evidence="6">cv. DH-PKW</strain>
        <tissue evidence="5">Leaves</tissue>
    </source>
</reference>
<sequence length="601" mass="66606">MEDSVEKCGDREQPLDYVGRERKIMLSYSTEDERCVSSSSFETSPGEDARGASGSEESLPPSVPSSWPTRKSSDSDADADDERTDSNDAKADKLRDFCGVVFGIRLDIELMKERFSKLLLGEDMSGCGKGVCTALAISNAITNLCGKRAVRPPDATRSSTATVFGQLWRLEPLPPEKKSMWRREMEWLLCVSDHIVDLLPSWQTFPDGSKLEETLDSFNDPEFWYVDQGIVAPDSDGSASFRRTLCRQEEKWWLPVPHVPLDGLHENTRKQLQHKRECANQILKASISINTDTLAEMEVPESYLTSLPKVCFSSSIFLLDDIHASIMAVSLSSTSSPLASPHTARASLGDLMHRYITSDQFSPDCLLDCLDLSSEHQALEIANRVEASTYIWRRRTVARPVSNRNGIATTKSSWSAVKDMVVDAGKRELFADRAETILLCLKQRFPGLTQTALDVCKIQFNKDLGKSILESYSRVLESLAFNIVARIDELLYVDDFSKNSDHLLDSRTGVIAHPKVSFPCSVPASDTAFASAYSAPGFSPAPLISSTREESPVFVDGKKSHNHGFSVKKILTNYLRVEVKAKGSVNVVRTAESISCMNTEA</sequence>
<feature type="compositionally biased region" description="Low complexity" evidence="3">
    <location>
        <begin position="53"/>
        <end position="68"/>
    </location>
</feature>
<feature type="region of interest" description="Disordered" evidence="3">
    <location>
        <begin position="30"/>
        <end position="87"/>
    </location>
</feature>
<dbReference type="InterPro" id="IPR038937">
    <property type="entry name" value="RopGEF"/>
</dbReference>
<feature type="domain" description="PRONE" evidence="4">
    <location>
        <begin position="98"/>
        <end position="504"/>
    </location>
</feature>
<evidence type="ECO:0000256" key="2">
    <source>
        <dbReference type="PROSITE-ProRule" id="PRU00663"/>
    </source>
</evidence>
<proteinExistence type="predicted"/>